<evidence type="ECO:0000256" key="6">
    <source>
        <dbReference type="ARBA" id="ARBA00038210"/>
    </source>
</evidence>
<feature type="repeat" description="TPR" evidence="9">
    <location>
        <begin position="1052"/>
        <end position="1085"/>
    </location>
</feature>
<evidence type="ECO:0000256" key="5">
    <source>
        <dbReference type="ARBA" id="ARBA00023242"/>
    </source>
</evidence>
<evidence type="ECO:0000313" key="12">
    <source>
        <dbReference type="EMBL" id="KAG5314639.1"/>
    </source>
</evidence>
<feature type="repeat" description="ANK" evidence="8">
    <location>
        <begin position="108"/>
        <end position="140"/>
    </location>
</feature>
<dbReference type="SUPFAM" id="SSF48403">
    <property type="entry name" value="Ankyrin repeat"/>
    <property type="match status" value="1"/>
</dbReference>
<keyword evidence="2" id="KW-0677">Repeat</keyword>
<dbReference type="Pfam" id="PF12895">
    <property type="entry name" value="ANAPC3"/>
    <property type="match status" value="1"/>
</dbReference>
<dbReference type="InterPro" id="IPR006011">
    <property type="entry name" value="Syntaxin_N"/>
</dbReference>
<dbReference type="GO" id="GO:0016192">
    <property type="term" value="P:vesicle-mediated transport"/>
    <property type="evidence" value="ECO:0007669"/>
    <property type="project" value="InterPro"/>
</dbReference>
<dbReference type="PANTHER" id="PTHR12558">
    <property type="entry name" value="CELL DIVISION CYCLE 16,23,27"/>
    <property type="match status" value="1"/>
</dbReference>
<evidence type="ECO:0000256" key="3">
    <source>
        <dbReference type="ARBA" id="ARBA00022775"/>
    </source>
</evidence>
<feature type="region of interest" description="Disordered" evidence="10">
    <location>
        <begin position="925"/>
        <end position="951"/>
    </location>
</feature>
<dbReference type="InterPro" id="IPR019734">
    <property type="entry name" value="TPR_rpt"/>
</dbReference>
<feature type="repeat" description="TPR" evidence="9">
    <location>
        <begin position="1120"/>
        <end position="1153"/>
    </location>
</feature>
<keyword evidence="8" id="KW-0040">ANK repeat</keyword>
<comment type="caution">
    <text evidence="12">The sequence shown here is derived from an EMBL/GenBank/DDBJ whole genome shotgun (WGS) entry which is preliminary data.</text>
</comment>
<evidence type="ECO:0000256" key="1">
    <source>
        <dbReference type="ARBA" id="ARBA00004123"/>
    </source>
</evidence>
<proteinExistence type="inferred from homology"/>
<feature type="repeat" description="TPR" evidence="9">
    <location>
        <begin position="1154"/>
        <end position="1187"/>
    </location>
</feature>
<dbReference type="InterPro" id="IPR000727">
    <property type="entry name" value="T_SNARE_dom"/>
</dbReference>
<dbReference type="Pfam" id="PF00023">
    <property type="entry name" value="Ank"/>
    <property type="match status" value="2"/>
</dbReference>
<organism evidence="12 13">
    <name type="scientific">Pseudoatta argentina</name>
    <dbReference type="NCBI Taxonomy" id="621737"/>
    <lineage>
        <taxon>Eukaryota</taxon>
        <taxon>Metazoa</taxon>
        <taxon>Ecdysozoa</taxon>
        <taxon>Arthropoda</taxon>
        <taxon>Hexapoda</taxon>
        <taxon>Insecta</taxon>
        <taxon>Pterygota</taxon>
        <taxon>Neoptera</taxon>
        <taxon>Endopterygota</taxon>
        <taxon>Hymenoptera</taxon>
        <taxon>Apocrita</taxon>
        <taxon>Aculeata</taxon>
        <taxon>Formicoidea</taxon>
        <taxon>Formicidae</taxon>
        <taxon>Myrmicinae</taxon>
        <taxon>Pseudoatta</taxon>
    </lineage>
</organism>
<evidence type="ECO:0000256" key="10">
    <source>
        <dbReference type="SAM" id="MobiDB-lite"/>
    </source>
</evidence>
<feature type="repeat" description="ANK" evidence="8">
    <location>
        <begin position="141"/>
        <end position="173"/>
    </location>
</feature>
<feature type="repeat" description="ANK" evidence="8">
    <location>
        <begin position="42"/>
        <end position="74"/>
    </location>
</feature>
<dbReference type="Gene3D" id="1.20.5.110">
    <property type="match status" value="1"/>
</dbReference>
<feature type="repeat" description="TPR" evidence="9">
    <location>
        <begin position="1222"/>
        <end position="1255"/>
    </location>
</feature>
<feature type="non-terminal residue" evidence="12">
    <location>
        <position position="1389"/>
    </location>
</feature>
<sequence length="1389" mass="154528">MSMKKESPWDVELHLAAARGDAKRLRVLLDSGRVHVDCKDKDGTTPLILAAAGGHMDAVTELLHQGADPNAKRLTGTTALFFAAQGGYMDIAGLLLEHGAIVDSCSIDGGTPLFVACQYGHLDVVEGLIERGASPNAHMKDGATALFIAAQNGHLRILEVLLEHGAKTDAVRTDGATPLWIASQMGHDHVVRRLLRAGAKVDATRHDGATPLFKAAHKGHTAVIGELLKYRPSLGILPNGESALHAAALTGHMTVARQLVGAGADPLLVNQEGITPLQLAVRHSQTQVANYLRDKSRSNSSTFGRGFLQDVHLQIAQNKKLKELLDEAEEIRGLIHLTVENVSIVKNLHNNILSHTNKDLQKELETRTCTISQTAFHVQRKLRDMGKGVIAIDDLTVAQDESVYGVYTRIRTLQYTTMLQMFSDIMNDYNTSLLKYHDKCLLLLQQQRSLLRRQVTSAELDHMLDAQETSLFVDNILEDSKIARRQLSDITSRHNDVLKLEKSLTEIKDMFTEIAFLVEKQGEKINNIEYFANKTTDNIDGGRVQLRKSEQRSHRYRKAAIWHCLNHYAYPDAIFLAERLCAEVDTEESLFLLATCYYRSGRIRQAYALLSQKAPNSAQCRFLLAKCCYDLEKYAEAEAAIIGGYYKQLKNLEEIITQFGEQACFSLQIIAKIYYKMMRTARGNEAHKLALKLNPFLWHSFEELCNVGEKVDPAKIFQLDKLDSFAMCHGTVSTLSYVTEPDFIVPGNNGNNTPISNGTNSTPVTIVSTLINGGQAPQVRLCSSIEESPQNASIHYSNSSISPRTKLSRYRSMFSNSMSPLTPSFGILPLENNTPEQTVPPSHTTLTEANDQKSLAKRVSSLRAHVGQLMSRKETPLQQGKSVFSQSGNTSNTANIVTVTAANPTSPPSPTFQGTNVRRSSRLFSHNSVKENNKSPNRNKFATPKSPSRKTKARLAKANLNKTNFNELNERNRNEKEKSETITSEKAVANANALNAQNNNIHSGITLQKQSAEGLMSLLRELGMAYQHLSQFKCTHAAHILSILPSRHYNTGWVLSMLARAHFEMMDYKKAASYFAEVRQLEPQRTELMEIYSTVLWHLHAEVQLSTLAQDLVSQDRNSAAAWCATGNLFSAQTEHETAIKFFQRAIQVDPNFPYAYTLLGHEYVLTEELDKAITAFRNAIRLDPRHYNAWFGLGTIFSKQEQYSLAELHFKRALQINPQNSALMCHIGVVQHALKKTDQALKTLNTALMNDPDNTLCKFHRASINFSIGRHMEALREFEELKNIIPKESLVYYSIGKVHKKLGNTHLALMYFSWATDLDPKGVNSQIKEAILSPGQGDDDSPPTQSDEQQAQSNSMEQDVETSREGSAAPLAGNVSVEPHADDSDDSL</sequence>
<dbReference type="SMART" id="SM00028">
    <property type="entry name" value="TPR"/>
    <property type="match status" value="8"/>
</dbReference>
<dbReference type="CDD" id="cd15848">
    <property type="entry name" value="SNARE_syntaxin1-like"/>
    <property type="match status" value="1"/>
</dbReference>
<feature type="compositionally biased region" description="Polar residues" evidence="10">
    <location>
        <begin position="1343"/>
        <end position="1358"/>
    </location>
</feature>
<dbReference type="SMART" id="SM00503">
    <property type="entry name" value="SynN"/>
    <property type="match status" value="1"/>
</dbReference>
<evidence type="ECO:0000256" key="9">
    <source>
        <dbReference type="PROSITE-ProRule" id="PRU00339"/>
    </source>
</evidence>
<dbReference type="GO" id="GO:0005680">
    <property type="term" value="C:anaphase-promoting complex"/>
    <property type="evidence" value="ECO:0007669"/>
    <property type="project" value="TreeGrafter"/>
</dbReference>
<dbReference type="PROSITE" id="PS50192">
    <property type="entry name" value="T_SNARE"/>
    <property type="match status" value="1"/>
</dbReference>
<dbReference type="InterPro" id="IPR036770">
    <property type="entry name" value="Ankyrin_rpt-contain_sf"/>
</dbReference>
<dbReference type="GO" id="GO:0031145">
    <property type="term" value="P:anaphase-promoting complex-dependent catabolic process"/>
    <property type="evidence" value="ECO:0007669"/>
    <property type="project" value="TreeGrafter"/>
</dbReference>
<dbReference type="InterPro" id="IPR002110">
    <property type="entry name" value="Ankyrin_rpt"/>
</dbReference>
<dbReference type="GO" id="GO:0006836">
    <property type="term" value="P:neurotransmitter transport"/>
    <property type="evidence" value="ECO:0007669"/>
    <property type="project" value="UniProtKB-KW"/>
</dbReference>
<evidence type="ECO:0000313" key="13">
    <source>
        <dbReference type="Proteomes" id="UP000668214"/>
    </source>
</evidence>
<evidence type="ECO:0000256" key="2">
    <source>
        <dbReference type="ARBA" id="ARBA00022737"/>
    </source>
</evidence>
<dbReference type="PROSITE" id="PS50297">
    <property type="entry name" value="ANK_REP_REGION"/>
    <property type="match status" value="6"/>
</dbReference>
<feature type="repeat" description="ANK" evidence="8">
    <location>
        <begin position="239"/>
        <end position="271"/>
    </location>
</feature>
<keyword evidence="3" id="KW-0813">Transport</keyword>
<reference evidence="12" key="1">
    <citation type="submission" date="2020-02" db="EMBL/GenBank/DDBJ databases">
        <title>Relaxed selection underlies rapid genomic changes in the transitions from sociality to social parasitism in ants.</title>
        <authorList>
            <person name="Bi X."/>
        </authorList>
    </citation>
    <scope>NUCLEOTIDE SEQUENCE</scope>
    <source>
        <strain evidence="12">BGI-DK2014c</strain>
        <tissue evidence="12">Whole body</tissue>
    </source>
</reference>
<dbReference type="PROSITE" id="PS50293">
    <property type="entry name" value="TPR_REGION"/>
    <property type="match status" value="2"/>
</dbReference>
<dbReference type="Pfam" id="PF12796">
    <property type="entry name" value="Ank_2"/>
    <property type="match status" value="2"/>
</dbReference>
<dbReference type="InterPro" id="IPR011990">
    <property type="entry name" value="TPR-like_helical_dom_sf"/>
</dbReference>
<feature type="repeat" description="ANK" evidence="8">
    <location>
        <begin position="174"/>
        <end position="206"/>
    </location>
</feature>
<dbReference type="Pfam" id="PF00804">
    <property type="entry name" value="Syntaxin"/>
    <property type="match status" value="1"/>
</dbReference>
<feature type="non-terminal residue" evidence="12">
    <location>
        <position position="1"/>
    </location>
</feature>
<gene>
    <name evidence="12" type="primary">Cdc27</name>
    <name evidence="12" type="ORF">G6Z78_0011243</name>
</gene>
<evidence type="ECO:0000256" key="8">
    <source>
        <dbReference type="PROSITE-ProRule" id="PRU00023"/>
    </source>
</evidence>
<feature type="region of interest" description="Disordered" evidence="10">
    <location>
        <begin position="1333"/>
        <end position="1389"/>
    </location>
</feature>
<keyword evidence="3" id="KW-0532">Neurotransmitter transport</keyword>
<feature type="repeat" description="TPR" evidence="9">
    <location>
        <begin position="1188"/>
        <end position="1221"/>
    </location>
</feature>
<dbReference type="SMART" id="SM00397">
    <property type="entry name" value="t_SNARE"/>
    <property type="match status" value="1"/>
</dbReference>
<dbReference type="GO" id="GO:0051301">
    <property type="term" value="P:cell division"/>
    <property type="evidence" value="ECO:0007669"/>
    <property type="project" value="TreeGrafter"/>
</dbReference>
<dbReference type="Pfam" id="PF13181">
    <property type="entry name" value="TPR_8"/>
    <property type="match status" value="2"/>
</dbReference>
<dbReference type="Pfam" id="PF13432">
    <property type="entry name" value="TPR_16"/>
    <property type="match status" value="1"/>
</dbReference>
<evidence type="ECO:0000256" key="4">
    <source>
        <dbReference type="ARBA" id="ARBA00022803"/>
    </source>
</evidence>
<dbReference type="PROSITE" id="PS50005">
    <property type="entry name" value="TPR"/>
    <property type="match status" value="6"/>
</dbReference>
<feature type="domain" description="T-SNARE coiled-coil homology" evidence="11">
    <location>
        <begin position="487"/>
        <end position="549"/>
    </location>
</feature>
<protein>
    <recommendedName>
        <fullName evidence="7">Cell division cycle protein 27 homolog</fullName>
    </recommendedName>
</protein>
<dbReference type="GO" id="GO:0016020">
    <property type="term" value="C:membrane"/>
    <property type="evidence" value="ECO:0007669"/>
    <property type="project" value="InterPro"/>
</dbReference>
<dbReference type="GO" id="GO:0016567">
    <property type="term" value="P:protein ubiquitination"/>
    <property type="evidence" value="ECO:0007669"/>
    <property type="project" value="TreeGrafter"/>
</dbReference>
<name>A0A836E812_9HYME</name>
<dbReference type="GO" id="GO:0005737">
    <property type="term" value="C:cytoplasm"/>
    <property type="evidence" value="ECO:0007669"/>
    <property type="project" value="TreeGrafter"/>
</dbReference>
<dbReference type="GO" id="GO:0007091">
    <property type="term" value="P:metaphase/anaphase transition of mitotic cell cycle"/>
    <property type="evidence" value="ECO:0007669"/>
    <property type="project" value="TreeGrafter"/>
</dbReference>
<dbReference type="FunFam" id="1.25.40.10:FF:000018">
    <property type="entry name" value="Cell division cycle protein 27 homolog B"/>
    <property type="match status" value="1"/>
</dbReference>
<dbReference type="PROSITE" id="PS50088">
    <property type="entry name" value="ANK_REPEAT"/>
    <property type="match status" value="6"/>
</dbReference>
<accession>A0A836E812</accession>
<comment type="subcellular location">
    <subcellularLocation>
        <location evidence="1">Nucleus</location>
    </subcellularLocation>
</comment>
<feature type="repeat" description="TPR" evidence="9">
    <location>
        <begin position="1290"/>
        <end position="1323"/>
    </location>
</feature>
<dbReference type="SMART" id="SM00248">
    <property type="entry name" value="ANK"/>
    <property type="match status" value="9"/>
</dbReference>
<evidence type="ECO:0000256" key="7">
    <source>
        <dbReference type="ARBA" id="ARBA00039307"/>
    </source>
</evidence>
<dbReference type="SUPFAM" id="SSF48452">
    <property type="entry name" value="TPR-like"/>
    <property type="match status" value="2"/>
</dbReference>
<keyword evidence="5" id="KW-0539">Nucleus</keyword>
<evidence type="ECO:0000259" key="11">
    <source>
        <dbReference type="PROSITE" id="PS50192"/>
    </source>
</evidence>
<dbReference type="InterPro" id="IPR010989">
    <property type="entry name" value="SNARE"/>
</dbReference>
<feature type="repeat" description="ANK" evidence="8">
    <location>
        <begin position="75"/>
        <end position="107"/>
    </location>
</feature>
<keyword evidence="4 9" id="KW-0802">TPR repeat</keyword>
<dbReference type="Proteomes" id="UP000668214">
    <property type="component" value="Unassembled WGS sequence"/>
</dbReference>
<comment type="similarity">
    <text evidence="6">Belongs to the APC3/CDC27 family.</text>
</comment>
<dbReference type="Gene3D" id="1.25.40.20">
    <property type="entry name" value="Ankyrin repeat-containing domain"/>
    <property type="match status" value="2"/>
</dbReference>
<dbReference type="Gene3D" id="1.25.40.10">
    <property type="entry name" value="Tetratricopeptide repeat domain"/>
    <property type="match status" value="4"/>
</dbReference>
<keyword evidence="13" id="KW-1185">Reference proteome</keyword>
<dbReference type="SUPFAM" id="SSF47661">
    <property type="entry name" value="t-snare proteins"/>
    <property type="match status" value="1"/>
</dbReference>
<dbReference type="PANTHER" id="PTHR12558:SF13">
    <property type="entry name" value="CELL DIVISION CYCLE PROTEIN 27 HOMOLOG"/>
    <property type="match status" value="1"/>
</dbReference>
<dbReference type="Gene3D" id="1.20.58.70">
    <property type="match status" value="1"/>
</dbReference>
<dbReference type="EMBL" id="JAANIA010002438">
    <property type="protein sequence ID" value="KAG5314639.1"/>
    <property type="molecule type" value="Genomic_DNA"/>
</dbReference>